<reference evidence="2" key="1">
    <citation type="submission" date="2022-06" db="EMBL/GenBank/DDBJ databases">
        <title>Diverse halophilic archaea isolated from saline environments.</title>
        <authorList>
            <person name="Cui H.-L."/>
        </authorList>
    </citation>
    <scope>NUCLEOTIDE SEQUENCE</scope>
    <source>
        <strain evidence="2">WLHS1</strain>
    </source>
</reference>
<dbReference type="Pfam" id="PF13439">
    <property type="entry name" value="Glyco_transf_4"/>
    <property type="match status" value="1"/>
</dbReference>
<keyword evidence="3" id="KW-1185">Reference proteome</keyword>
<dbReference type="GO" id="GO:0016757">
    <property type="term" value="F:glycosyltransferase activity"/>
    <property type="evidence" value="ECO:0007669"/>
    <property type="project" value="TreeGrafter"/>
</dbReference>
<accession>A0A9E7ND73</accession>
<dbReference type="Gene3D" id="3.40.50.2000">
    <property type="entry name" value="Glycogen Phosphorylase B"/>
    <property type="match status" value="2"/>
</dbReference>
<proteinExistence type="predicted"/>
<dbReference type="AlphaFoldDB" id="A0A9E7ND73"/>
<protein>
    <submittedName>
        <fullName evidence="2">Glycosyltransferase family 4 protein</fullName>
    </submittedName>
</protein>
<dbReference type="PANTHER" id="PTHR45947:SF3">
    <property type="entry name" value="SULFOQUINOVOSYL TRANSFERASE SQD2"/>
    <property type="match status" value="1"/>
</dbReference>
<dbReference type="Proteomes" id="UP001056855">
    <property type="component" value="Chromosome"/>
</dbReference>
<dbReference type="KEGG" id="sawl:NGM29_05905"/>
<evidence type="ECO:0000313" key="2">
    <source>
        <dbReference type="EMBL" id="UTF54799.1"/>
    </source>
</evidence>
<dbReference type="Pfam" id="PF13692">
    <property type="entry name" value="Glyco_trans_1_4"/>
    <property type="match status" value="1"/>
</dbReference>
<feature type="domain" description="Glycosyltransferase subfamily 4-like N-terminal" evidence="1">
    <location>
        <begin position="19"/>
        <end position="179"/>
    </location>
</feature>
<sequence>MAKVGIYLGSNSDHISNINNVLKTWVQALSQANHDTDLIGGSEIPESVQMDSRIHPVSTARSPTPFGKIKDSYTHVSHYILDHDPDVVIQLWKYQTHGLGVAAAGKRHHVPAIIRFSGDVFNEYRGYELPYSPAVFLLDNIIGSIPLFLSDKVVSLGPNLKQSIKTRGVSNSNIHLIPPPQPDKSRFFPADDVAAVRANLDLKTDRPIALFVGRLSRQKGMSFLERVIERVLVKTDFQFVVVGKGPYREIFKNRFSSEDVVLPGYVAREQIGDYYRAASVYVHPSQFEGIPLVILEALQSELPVVARDAGDISFVVEETVQTEEQMANRLVRKEWDGTWKNRGLFSSEYQKREIARLIKDVTM</sequence>
<dbReference type="CDD" id="cd03801">
    <property type="entry name" value="GT4_PimA-like"/>
    <property type="match status" value="1"/>
</dbReference>
<evidence type="ECO:0000259" key="1">
    <source>
        <dbReference type="Pfam" id="PF13439"/>
    </source>
</evidence>
<dbReference type="SUPFAM" id="SSF53756">
    <property type="entry name" value="UDP-Glycosyltransferase/glycogen phosphorylase"/>
    <property type="match status" value="1"/>
</dbReference>
<dbReference type="PANTHER" id="PTHR45947">
    <property type="entry name" value="SULFOQUINOVOSYL TRANSFERASE SQD2"/>
    <property type="match status" value="1"/>
</dbReference>
<name>A0A9E7ND73_9EURY</name>
<dbReference type="GeneID" id="73289561"/>
<dbReference type="InterPro" id="IPR028098">
    <property type="entry name" value="Glyco_trans_4-like_N"/>
</dbReference>
<dbReference type="EMBL" id="CP100355">
    <property type="protein sequence ID" value="UTF54799.1"/>
    <property type="molecule type" value="Genomic_DNA"/>
</dbReference>
<dbReference type="InterPro" id="IPR050194">
    <property type="entry name" value="Glycosyltransferase_grp1"/>
</dbReference>
<evidence type="ECO:0000313" key="3">
    <source>
        <dbReference type="Proteomes" id="UP001056855"/>
    </source>
</evidence>
<dbReference type="RefSeq" id="WP_254159508.1">
    <property type="nucleotide sequence ID" value="NZ_CP100355.1"/>
</dbReference>
<organism evidence="2 3">
    <name type="scientific">Natronosalvus rutilus</name>
    <dbReference type="NCBI Taxonomy" id="2953753"/>
    <lineage>
        <taxon>Archaea</taxon>
        <taxon>Methanobacteriati</taxon>
        <taxon>Methanobacteriota</taxon>
        <taxon>Stenosarchaea group</taxon>
        <taxon>Halobacteria</taxon>
        <taxon>Halobacteriales</taxon>
        <taxon>Natrialbaceae</taxon>
        <taxon>Natronosalvus</taxon>
    </lineage>
</organism>
<gene>
    <name evidence="2" type="ORF">NGM29_05905</name>
</gene>